<dbReference type="InterPro" id="IPR050534">
    <property type="entry name" value="Coronavir_polyprotein_1ab"/>
</dbReference>
<dbReference type="HOGENOM" id="CLU_004155_0_1_9"/>
<dbReference type="GO" id="GO:0043139">
    <property type="term" value="F:5'-3' DNA helicase activity"/>
    <property type="evidence" value="ECO:0007669"/>
    <property type="project" value="TreeGrafter"/>
</dbReference>
<sequence length="1041" mass="117787">MSWREILRYWRAVEYLEPQKVKNNSIQIIDNEHDTIEWAALAADAFQKWQRGKNSSMADADIADRYEVRFHIWVGIYNVVDVIQEMEQRLRVAGEEGGRELSQDQTCLAVFWVDRCGRAIADSFAVSSMPWAMGCLSKGPRGLSNWADHFEKWDRDMREWFAVWVNRHAEKPLTALDLVDVHREILDRAGWQTQGYSHIAGIDVEVLSRAWRHDAEVEHDLLNSFVVKDLGRVAQAIDQGTAGQGVRLYLGDAIITNRVDLMENREEQRSLMHPSRIPLGRWPTGSEKPLVFGQQLAVNLLMSTKPAVFSVNGPPGTGKTTLLRDIIAALVVERAAAMVRYERPKDAFSRYETEKEKGRSRSERPMWKVAEDLSGWEIVVAAATNNAAENITQEIGAMNAIGEEWHQRADYFKDLATSVMGKPAWGLVAAVLGNSKNRSNFIGSFWFGSSSSEKEKGQATSMKSILCSAPAPQEAAKEWIDAREQFAECMKNVQELQAQYASWADASEAHQTILKTMQNRVAELQIAKERATQAQGQLEEARGAVEVAASRFEEARACLRLVKDWRAWIQVVFRPSEWRKKGAEYKQTRQTFDKAKREWLSAQEALTVLEKVVNERKRQVKEEEMVLHRTIEEKALLDAELEAATQELGDRFPSIDLWDASRDRDRQLSSPWLSDTLNRRRSELFLAALKVHEAFIKASAQPVQANLSRFVDLLSGKDIRIPNEIIPHLWRTLFLVVPVVSTTFASVGRLFKDLGSEALGWTLIDEAGQARPQDPVGLVWRSKRVVFVGDPMQLKPVVTLPAQASSALREAFGAGSEWDVTKTSAQVLADSANAWGTRVHDRWIGSPLWVHRRCLDPMFTVSNQIAYAGQMIQATPVPKEKILHKPSCWSVVSSDGADGHWIPAQGDRVIEILRQLVEEFGFPPDAFVLSPFREVSNEVKDLLKKKYGLWAGPHVNRKEVLKWLGTRVGTVHVFQGKEAHTVILLLGGNPRRPRAFRWAASEPNLLNVAVTRAKQRIYVVGDPEKWKHLPYFSVLWRALNS</sequence>
<comment type="similarity">
    <text evidence="1">Belongs to the DNA2/NAM7 helicase family.</text>
</comment>
<keyword evidence="2" id="KW-0547">Nucleotide-binding</keyword>
<dbReference type="GO" id="GO:0016787">
    <property type="term" value="F:hydrolase activity"/>
    <property type="evidence" value="ECO:0007669"/>
    <property type="project" value="UniProtKB-KW"/>
</dbReference>
<keyword evidence="6" id="KW-0175">Coiled coil</keyword>
<dbReference type="AlphaFoldDB" id="D5WTK3"/>
<evidence type="ECO:0000256" key="1">
    <source>
        <dbReference type="ARBA" id="ARBA00007913"/>
    </source>
</evidence>
<keyword evidence="3" id="KW-0378">Hydrolase</keyword>
<dbReference type="InterPro" id="IPR041677">
    <property type="entry name" value="DNA2/NAM7_AAA_11"/>
</dbReference>
<evidence type="ECO:0000259" key="7">
    <source>
        <dbReference type="Pfam" id="PF13086"/>
    </source>
</evidence>
<keyword evidence="5" id="KW-0067">ATP-binding</keyword>
<feature type="domain" description="DNA2/NAM7 helicase-like C-terminal" evidence="8">
    <location>
        <begin position="906"/>
        <end position="1023"/>
    </location>
</feature>
<name>D5WTK3_KYRT2</name>
<proteinExistence type="inferred from homology"/>
<keyword evidence="10" id="KW-1185">Reference proteome</keyword>
<protein>
    <submittedName>
        <fullName evidence="9">DNA helicase related protein</fullName>
    </submittedName>
</protein>
<feature type="coiled-coil region" evidence="6">
    <location>
        <begin position="514"/>
        <end position="544"/>
    </location>
</feature>
<dbReference type="InterPro" id="IPR041679">
    <property type="entry name" value="DNA2/NAM7-like_C"/>
</dbReference>
<dbReference type="PANTHER" id="PTHR43788:SF8">
    <property type="entry name" value="DNA-BINDING PROTEIN SMUBP-2"/>
    <property type="match status" value="1"/>
</dbReference>
<dbReference type="Gene3D" id="3.40.50.300">
    <property type="entry name" value="P-loop containing nucleotide triphosphate hydrolases"/>
    <property type="match status" value="3"/>
</dbReference>
<dbReference type="Pfam" id="PF13086">
    <property type="entry name" value="AAA_11"/>
    <property type="match status" value="1"/>
</dbReference>
<evidence type="ECO:0000259" key="8">
    <source>
        <dbReference type="Pfam" id="PF13087"/>
    </source>
</evidence>
<evidence type="ECO:0000256" key="6">
    <source>
        <dbReference type="SAM" id="Coils"/>
    </source>
</evidence>
<evidence type="ECO:0000256" key="4">
    <source>
        <dbReference type="ARBA" id="ARBA00022806"/>
    </source>
</evidence>
<gene>
    <name evidence="9" type="ordered locus">Btus_2582</name>
</gene>
<evidence type="ECO:0000313" key="9">
    <source>
        <dbReference type="EMBL" id="ADG07239.1"/>
    </source>
</evidence>
<dbReference type="SUPFAM" id="SSF52540">
    <property type="entry name" value="P-loop containing nucleoside triphosphate hydrolases"/>
    <property type="match status" value="1"/>
</dbReference>
<dbReference type="KEGG" id="bts:Btus_2582"/>
<dbReference type="Pfam" id="PF13087">
    <property type="entry name" value="AAA_12"/>
    <property type="match status" value="1"/>
</dbReference>
<organism evidence="9 10">
    <name type="scientific">Kyrpidia tusciae (strain DSM 2912 / NBRC 15312 / T2)</name>
    <name type="common">Bacillus tusciae</name>
    <dbReference type="NCBI Taxonomy" id="562970"/>
    <lineage>
        <taxon>Bacteria</taxon>
        <taxon>Bacillati</taxon>
        <taxon>Bacillota</taxon>
        <taxon>Bacilli</taxon>
        <taxon>Bacillales</taxon>
        <taxon>Alicyclobacillaceae</taxon>
        <taxon>Kyrpidia</taxon>
    </lineage>
</organism>
<dbReference type="InterPro" id="IPR027417">
    <property type="entry name" value="P-loop_NTPase"/>
</dbReference>
<evidence type="ECO:0000313" key="10">
    <source>
        <dbReference type="Proteomes" id="UP000002368"/>
    </source>
</evidence>
<evidence type="ECO:0000256" key="5">
    <source>
        <dbReference type="ARBA" id="ARBA00022840"/>
    </source>
</evidence>
<evidence type="ECO:0000256" key="3">
    <source>
        <dbReference type="ARBA" id="ARBA00022801"/>
    </source>
</evidence>
<accession>D5WTK3</accession>
<dbReference type="eggNOG" id="COG1112">
    <property type="taxonomic scope" value="Bacteria"/>
</dbReference>
<evidence type="ECO:0000256" key="2">
    <source>
        <dbReference type="ARBA" id="ARBA00022741"/>
    </source>
</evidence>
<dbReference type="GO" id="GO:0005524">
    <property type="term" value="F:ATP binding"/>
    <property type="evidence" value="ECO:0007669"/>
    <property type="project" value="UniProtKB-KW"/>
</dbReference>
<dbReference type="EMBL" id="CP002017">
    <property type="protein sequence ID" value="ADG07239.1"/>
    <property type="molecule type" value="Genomic_DNA"/>
</dbReference>
<dbReference type="eggNOG" id="COG0419">
    <property type="taxonomic scope" value="Bacteria"/>
</dbReference>
<dbReference type="PANTHER" id="PTHR43788">
    <property type="entry name" value="DNA2/NAM7 HELICASE FAMILY MEMBER"/>
    <property type="match status" value="1"/>
</dbReference>
<dbReference type="STRING" id="562970.Btus_2582"/>
<dbReference type="Gene3D" id="1.20.120.330">
    <property type="entry name" value="Nucleotidyltransferases domain 2"/>
    <property type="match status" value="1"/>
</dbReference>
<keyword evidence="4 9" id="KW-0347">Helicase</keyword>
<feature type="domain" description="DNA2/NAM7 helicase helicase" evidence="7">
    <location>
        <begin position="734"/>
        <end position="798"/>
    </location>
</feature>
<dbReference type="Proteomes" id="UP000002368">
    <property type="component" value="Chromosome"/>
</dbReference>
<reference evidence="9 10" key="1">
    <citation type="journal article" date="2011" name="Stand. Genomic Sci.">
        <title>Complete genome sequence of the thermophilic, hydrogen-oxidizing Bacillus tusciae type strain (T2) and reclassification in the new genus, Kyrpidia gen. nov. as Kyrpidia tusciae comb. nov. and emendation of the family Alicyclobacillaceae da Costa and Rainey, 2010.</title>
        <authorList>
            <person name="Klenk H.P."/>
            <person name="Lapidus A."/>
            <person name="Chertkov O."/>
            <person name="Copeland A."/>
            <person name="Del Rio T.G."/>
            <person name="Nolan M."/>
            <person name="Lucas S."/>
            <person name="Chen F."/>
            <person name="Tice H."/>
            <person name="Cheng J.F."/>
            <person name="Han C."/>
            <person name="Bruce D."/>
            <person name="Goodwin L."/>
            <person name="Pitluck S."/>
            <person name="Pati A."/>
            <person name="Ivanova N."/>
            <person name="Mavromatis K."/>
            <person name="Daum C."/>
            <person name="Chen A."/>
            <person name="Palaniappan K."/>
            <person name="Chang Y.J."/>
            <person name="Land M."/>
            <person name="Hauser L."/>
            <person name="Jeffries C.D."/>
            <person name="Detter J.C."/>
            <person name="Rohde M."/>
            <person name="Abt B."/>
            <person name="Pukall R."/>
            <person name="Goker M."/>
            <person name="Bristow J."/>
            <person name="Markowitz V."/>
            <person name="Hugenholtz P."/>
            <person name="Eisen J.A."/>
        </authorList>
    </citation>
    <scope>NUCLEOTIDE SEQUENCE [LARGE SCALE GENOMIC DNA]</scope>
    <source>
        <strain evidence="9 10">DSM 2912</strain>
    </source>
</reference>